<dbReference type="AlphaFoldDB" id="A0AAN0S5W5"/>
<protein>
    <submittedName>
        <fullName evidence="1">Uncharacterized protein</fullName>
    </submittedName>
</protein>
<organism evidence="1 2">
    <name type="scientific">Cedecea neteri</name>
    <dbReference type="NCBI Taxonomy" id="158822"/>
    <lineage>
        <taxon>Bacteria</taxon>
        <taxon>Pseudomonadati</taxon>
        <taxon>Pseudomonadota</taxon>
        <taxon>Gammaproteobacteria</taxon>
        <taxon>Enterobacterales</taxon>
        <taxon>Enterobacteriaceae</taxon>
        <taxon>Cedecea</taxon>
    </lineage>
</organism>
<reference evidence="1 2" key="1">
    <citation type="submission" date="2014-09" db="EMBL/GenBank/DDBJ databases">
        <authorList>
            <person name="Chan K.-G."/>
        </authorList>
    </citation>
    <scope>NUCLEOTIDE SEQUENCE [LARGE SCALE GENOMIC DNA]</scope>
    <source>
        <strain evidence="1 2">M006</strain>
    </source>
</reference>
<dbReference type="EMBL" id="CP009458">
    <property type="protein sequence ID" value="AIR62128.1"/>
    <property type="molecule type" value="Genomic_DNA"/>
</dbReference>
<name>A0AAN0S5W5_9ENTR</name>
<accession>A0AAN0S5W5</accession>
<gene>
    <name evidence="1" type="ORF">LH23_16145</name>
</gene>
<dbReference type="Proteomes" id="UP000029516">
    <property type="component" value="Chromosome"/>
</dbReference>
<evidence type="ECO:0000313" key="2">
    <source>
        <dbReference type="Proteomes" id="UP000029516"/>
    </source>
</evidence>
<evidence type="ECO:0000313" key="1">
    <source>
        <dbReference type="EMBL" id="AIR62128.1"/>
    </source>
</evidence>
<proteinExistence type="predicted"/>
<dbReference type="KEGG" id="cem:LH23_16145"/>
<sequence>MYPGQLRFRWSEHSVCRIHSRHLKAPDLGRFTPLTGIQSGWIKSLLVAWGEYVGGKTPAEYRLENCNWLITAAKNNEWSDAQLQRITEAVAKAKREGFTGRPAVARAHTILWAKSLSEMIDETNQREDADLVERAVLAAFKSDAPVLLIGLQYYTSRAKIADIARELQRVAPWLAEHEARRRCRWCVQIFEAKVFLAVRRESAVD</sequence>